<comment type="similarity">
    <text evidence="5 8 10">Belongs to the PTH family.</text>
</comment>
<evidence type="ECO:0000256" key="5">
    <source>
        <dbReference type="ARBA" id="ARBA00038063"/>
    </source>
</evidence>
<comment type="subcellular location">
    <subcellularLocation>
        <location evidence="8">Cytoplasm</location>
    </subcellularLocation>
</comment>
<comment type="function">
    <text evidence="8">Catalyzes the release of premature peptidyl moieties from peptidyl-tRNA molecules trapped in stalled 50S ribosomal subunits, and thus maintains levels of free tRNAs and 50S ribosomes.</text>
</comment>
<feature type="binding site" evidence="8">
    <location>
        <position position="14"/>
    </location>
    <ligand>
        <name>tRNA</name>
        <dbReference type="ChEBI" id="CHEBI:17843"/>
    </ligand>
</feature>
<evidence type="ECO:0000256" key="9">
    <source>
        <dbReference type="RuleBase" id="RU000673"/>
    </source>
</evidence>
<comment type="catalytic activity">
    <reaction evidence="6 8 9">
        <text>an N-acyl-L-alpha-aminoacyl-tRNA + H2O = an N-acyl-L-amino acid + a tRNA + H(+)</text>
        <dbReference type="Rhea" id="RHEA:54448"/>
        <dbReference type="Rhea" id="RHEA-COMP:10123"/>
        <dbReference type="Rhea" id="RHEA-COMP:13883"/>
        <dbReference type="ChEBI" id="CHEBI:15377"/>
        <dbReference type="ChEBI" id="CHEBI:15378"/>
        <dbReference type="ChEBI" id="CHEBI:59874"/>
        <dbReference type="ChEBI" id="CHEBI:78442"/>
        <dbReference type="ChEBI" id="CHEBI:138191"/>
        <dbReference type="EC" id="3.1.1.29"/>
    </reaction>
</comment>
<sequence length="186" mass="21138">MKLIAGLGNPGKEYENTRHNSGFCVMDAIAKELHVDITQKKFKSFICMTRIQGEQVLLMKPQTYMNNSGEAIIEAVKFYHIDVKDILIIYDDLDLPVGKIRLREKGSAGGQNGMKNIIAHLHTQEFKRIRVGIGKDSRVPVIDWVLGKIRKEDREDYEKAIALAKDAAIYSVTHTFMDTMSHFNVK</sequence>
<reference evidence="11 12" key="1">
    <citation type="submission" date="2019-03" db="EMBL/GenBank/DDBJ databases">
        <title>Genomic Encyclopedia of Type Strains, Phase IV (KMG-IV): sequencing the most valuable type-strain genomes for metagenomic binning, comparative biology and taxonomic classification.</title>
        <authorList>
            <person name="Goeker M."/>
        </authorList>
    </citation>
    <scope>NUCLEOTIDE SEQUENCE [LARGE SCALE GENOMIC DNA]</scope>
    <source>
        <strain evidence="11 12">DSM 29481</strain>
    </source>
</reference>
<keyword evidence="4 8" id="KW-0694">RNA-binding</keyword>
<dbReference type="SUPFAM" id="SSF53178">
    <property type="entry name" value="Peptidyl-tRNA hydrolase-like"/>
    <property type="match status" value="1"/>
</dbReference>
<keyword evidence="2 8" id="KW-0820">tRNA-binding</keyword>
<comment type="subunit">
    <text evidence="8">Monomer.</text>
</comment>
<comment type="function">
    <text evidence="8">Hydrolyzes ribosome-free peptidyl-tRNAs (with 1 or more amino acids incorporated), which drop off the ribosome during protein synthesis, or as a result of ribosome stalling.</text>
</comment>
<evidence type="ECO:0000256" key="4">
    <source>
        <dbReference type="ARBA" id="ARBA00022884"/>
    </source>
</evidence>
<dbReference type="FunFam" id="3.40.50.1470:FF:000001">
    <property type="entry name" value="Peptidyl-tRNA hydrolase"/>
    <property type="match status" value="1"/>
</dbReference>
<dbReference type="EMBL" id="SMBP01000004">
    <property type="protein sequence ID" value="TCU62422.1"/>
    <property type="molecule type" value="Genomic_DNA"/>
</dbReference>
<evidence type="ECO:0000256" key="6">
    <source>
        <dbReference type="ARBA" id="ARBA00048707"/>
    </source>
</evidence>
<name>A0A4R3TJP0_9FIRM</name>
<dbReference type="HAMAP" id="MF_00083">
    <property type="entry name" value="Pept_tRNA_hydro_bact"/>
    <property type="match status" value="1"/>
</dbReference>
<evidence type="ECO:0000313" key="12">
    <source>
        <dbReference type="Proteomes" id="UP000295773"/>
    </source>
</evidence>
<feature type="binding site" evidence="8">
    <location>
        <position position="112"/>
    </location>
    <ligand>
        <name>tRNA</name>
        <dbReference type="ChEBI" id="CHEBI:17843"/>
    </ligand>
</feature>
<keyword evidence="3 8" id="KW-0378">Hydrolase</keyword>
<dbReference type="InterPro" id="IPR001328">
    <property type="entry name" value="Pept_tRNA_hydro"/>
</dbReference>
<dbReference type="GO" id="GO:0004045">
    <property type="term" value="F:peptidyl-tRNA hydrolase activity"/>
    <property type="evidence" value="ECO:0007669"/>
    <property type="project" value="UniProtKB-UniRule"/>
</dbReference>
<dbReference type="GO" id="GO:0005737">
    <property type="term" value="C:cytoplasm"/>
    <property type="evidence" value="ECO:0007669"/>
    <property type="project" value="UniProtKB-SubCell"/>
</dbReference>
<evidence type="ECO:0000256" key="2">
    <source>
        <dbReference type="ARBA" id="ARBA00022555"/>
    </source>
</evidence>
<accession>A0A4R3TJP0</accession>
<dbReference type="PANTHER" id="PTHR17224">
    <property type="entry name" value="PEPTIDYL-TRNA HYDROLASE"/>
    <property type="match status" value="1"/>
</dbReference>
<dbReference type="RefSeq" id="WP_132224039.1">
    <property type="nucleotide sequence ID" value="NZ_JANKBG010000004.1"/>
</dbReference>
<protein>
    <recommendedName>
        <fullName evidence="7 8">Peptidyl-tRNA hydrolase</fullName>
        <shortName evidence="8">Pth</shortName>
        <ecNumber evidence="1 8">3.1.1.29</ecNumber>
    </recommendedName>
</protein>
<feature type="site" description="Stabilizes the basic form of H active site to accept a proton" evidence="8">
    <location>
        <position position="91"/>
    </location>
</feature>
<dbReference type="InterPro" id="IPR018171">
    <property type="entry name" value="Pept_tRNA_hydro_CS"/>
</dbReference>
<proteinExistence type="inferred from homology"/>
<evidence type="ECO:0000256" key="8">
    <source>
        <dbReference type="HAMAP-Rule" id="MF_00083"/>
    </source>
</evidence>
<evidence type="ECO:0000256" key="10">
    <source>
        <dbReference type="RuleBase" id="RU004320"/>
    </source>
</evidence>
<organism evidence="11 12">
    <name type="scientific">Longicatena caecimuris</name>
    <dbReference type="NCBI Taxonomy" id="1796635"/>
    <lineage>
        <taxon>Bacteria</taxon>
        <taxon>Bacillati</taxon>
        <taxon>Bacillota</taxon>
        <taxon>Erysipelotrichia</taxon>
        <taxon>Erysipelotrichales</taxon>
        <taxon>Erysipelotrichaceae</taxon>
        <taxon>Longicatena</taxon>
    </lineage>
</organism>
<dbReference type="Proteomes" id="UP000295773">
    <property type="component" value="Unassembled WGS sequence"/>
</dbReference>
<dbReference type="PANTHER" id="PTHR17224:SF1">
    <property type="entry name" value="PEPTIDYL-TRNA HYDROLASE"/>
    <property type="match status" value="1"/>
</dbReference>
<dbReference type="GO" id="GO:0000049">
    <property type="term" value="F:tRNA binding"/>
    <property type="evidence" value="ECO:0007669"/>
    <property type="project" value="UniProtKB-UniRule"/>
</dbReference>
<dbReference type="NCBIfam" id="TIGR00447">
    <property type="entry name" value="pth"/>
    <property type="match status" value="1"/>
</dbReference>
<evidence type="ECO:0000256" key="3">
    <source>
        <dbReference type="ARBA" id="ARBA00022801"/>
    </source>
</evidence>
<keyword evidence="12" id="KW-1185">Reference proteome</keyword>
<dbReference type="PROSITE" id="PS01195">
    <property type="entry name" value="PEPT_TRNA_HYDROL_1"/>
    <property type="match status" value="1"/>
</dbReference>
<dbReference type="GO" id="GO:0006515">
    <property type="term" value="P:protein quality control for misfolded or incompletely synthesized proteins"/>
    <property type="evidence" value="ECO:0007669"/>
    <property type="project" value="UniProtKB-UniRule"/>
</dbReference>
<evidence type="ECO:0000256" key="7">
    <source>
        <dbReference type="ARBA" id="ARBA00050038"/>
    </source>
</evidence>
<dbReference type="AlphaFoldDB" id="A0A4R3TJP0"/>
<dbReference type="CDD" id="cd00462">
    <property type="entry name" value="PTH"/>
    <property type="match status" value="1"/>
</dbReference>
<dbReference type="EC" id="3.1.1.29" evidence="1 8"/>
<gene>
    <name evidence="8" type="primary">pth</name>
    <name evidence="11" type="ORF">EDD61_10460</name>
</gene>
<dbReference type="Gene3D" id="3.40.50.1470">
    <property type="entry name" value="Peptidyl-tRNA hydrolase"/>
    <property type="match status" value="1"/>
</dbReference>
<feature type="active site" description="Proton acceptor" evidence="8">
    <location>
        <position position="19"/>
    </location>
</feature>
<dbReference type="InterPro" id="IPR036416">
    <property type="entry name" value="Pept_tRNA_hydro_sf"/>
</dbReference>
<evidence type="ECO:0000313" key="11">
    <source>
        <dbReference type="EMBL" id="TCU62422.1"/>
    </source>
</evidence>
<dbReference type="GO" id="GO:0072344">
    <property type="term" value="P:rescue of stalled ribosome"/>
    <property type="evidence" value="ECO:0007669"/>
    <property type="project" value="UniProtKB-UniRule"/>
</dbReference>
<keyword evidence="8" id="KW-0963">Cytoplasm</keyword>
<evidence type="ECO:0000256" key="1">
    <source>
        <dbReference type="ARBA" id="ARBA00013260"/>
    </source>
</evidence>
<comment type="caution">
    <text evidence="11">The sequence shown here is derived from an EMBL/GenBank/DDBJ whole genome shotgun (WGS) entry which is preliminary data.</text>
</comment>
<feature type="binding site" evidence="8">
    <location>
        <position position="64"/>
    </location>
    <ligand>
        <name>tRNA</name>
        <dbReference type="ChEBI" id="CHEBI:17843"/>
    </ligand>
</feature>
<feature type="binding site" evidence="8">
    <location>
        <position position="66"/>
    </location>
    <ligand>
        <name>tRNA</name>
        <dbReference type="ChEBI" id="CHEBI:17843"/>
    </ligand>
</feature>
<dbReference type="Pfam" id="PF01195">
    <property type="entry name" value="Pept_tRNA_hydro"/>
    <property type="match status" value="1"/>
</dbReference>
<feature type="site" description="Discriminates between blocked and unblocked aminoacyl-tRNA" evidence="8">
    <location>
        <position position="9"/>
    </location>
</feature>